<evidence type="ECO:0000259" key="2">
    <source>
        <dbReference type="SMART" id="SM00867"/>
    </source>
</evidence>
<gene>
    <name evidence="3" type="ORF">C1J01_29530</name>
</gene>
<dbReference type="OrthoDB" id="9811006at2"/>
<reference evidence="3 4" key="1">
    <citation type="submission" date="2018-01" db="EMBL/GenBank/DDBJ databases">
        <title>Draft genome sequence of Nonomuraea sp. KC333.</title>
        <authorList>
            <person name="Sahin N."/>
            <person name="Saygin H."/>
            <person name="Ay H."/>
        </authorList>
    </citation>
    <scope>NUCLEOTIDE SEQUENCE [LARGE SCALE GENOMIC DNA]</scope>
    <source>
        <strain evidence="3 4">KC333</strain>
    </source>
</reference>
<dbReference type="SUPFAM" id="SSF101874">
    <property type="entry name" value="YceI-like"/>
    <property type="match status" value="1"/>
</dbReference>
<name>A0A2W2DNU5_9ACTN</name>
<keyword evidence="4" id="KW-1185">Reference proteome</keyword>
<accession>A0A2W2DNU5</accession>
<dbReference type="PANTHER" id="PTHR34406:SF1">
    <property type="entry name" value="PROTEIN YCEI"/>
    <property type="match status" value="1"/>
</dbReference>
<comment type="caution">
    <text evidence="3">The sequence shown here is derived from an EMBL/GenBank/DDBJ whole genome shotgun (WGS) entry which is preliminary data.</text>
</comment>
<dbReference type="Proteomes" id="UP000249304">
    <property type="component" value="Unassembled WGS sequence"/>
</dbReference>
<comment type="similarity">
    <text evidence="1">Belongs to the UPF0312 family.</text>
</comment>
<dbReference type="PANTHER" id="PTHR34406">
    <property type="entry name" value="PROTEIN YCEI"/>
    <property type="match status" value="1"/>
</dbReference>
<dbReference type="InterPro" id="IPR007372">
    <property type="entry name" value="Lipid/polyisoprenoid-bd_YceI"/>
</dbReference>
<feature type="domain" description="Lipid/polyisoprenoid-binding YceI-like" evidence="2">
    <location>
        <begin position="13"/>
        <end position="182"/>
    </location>
</feature>
<dbReference type="Pfam" id="PF04264">
    <property type="entry name" value="YceI"/>
    <property type="match status" value="1"/>
</dbReference>
<dbReference type="InterPro" id="IPR036761">
    <property type="entry name" value="TTHA0802/YceI-like_sf"/>
</dbReference>
<proteinExistence type="inferred from homology"/>
<organism evidence="3 4">
    <name type="scientific">Nonomuraea aridisoli</name>
    <dbReference type="NCBI Taxonomy" id="2070368"/>
    <lineage>
        <taxon>Bacteria</taxon>
        <taxon>Bacillati</taxon>
        <taxon>Actinomycetota</taxon>
        <taxon>Actinomycetes</taxon>
        <taxon>Streptosporangiales</taxon>
        <taxon>Streptosporangiaceae</taxon>
        <taxon>Nonomuraea</taxon>
    </lineage>
</organism>
<sequence length="185" mass="19656">MEPDVYPSELTGDYTTDPAHSRFGFTARYAMVTKVRGSIPLKEAPAHLDAADPGASSVRVTLDVAGIETGNGMRDDHLRTGDFLDVANHPHITFVSTDVKHVGGDSFEVTGDLTIRGVTTKITIPLDYTGTSVDAQGVTRVGFEGGLAINRSDYGITTNAVLETGGVMISDKIALEFDLSLLKNA</sequence>
<evidence type="ECO:0000313" key="4">
    <source>
        <dbReference type="Proteomes" id="UP000249304"/>
    </source>
</evidence>
<dbReference type="AlphaFoldDB" id="A0A2W2DNU5"/>
<dbReference type="EMBL" id="POUD01000152">
    <property type="protein sequence ID" value="PZG13562.1"/>
    <property type="molecule type" value="Genomic_DNA"/>
</dbReference>
<protein>
    <submittedName>
        <fullName evidence="3">Polyisoprenoid-binding protein</fullName>
    </submittedName>
</protein>
<evidence type="ECO:0000256" key="1">
    <source>
        <dbReference type="ARBA" id="ARBA00008812"/>
    </source>
</evidence>
<dbReference type="Gene3D" id="2.40.128.110">
    <property type="entry name" value="Lipid/polyisoprenoid-binding, YceI-like"/>
    <property type="match status" value="1"/>
</dbReference>
<dbReference type="SMART" id="SM00867">
    <property type="entry name" value="YceI"/>
    <property type="match status" value="1"/>
</dbReference>
<evidence type="ECO:0000313" key="3">
    <source>
        <dbReference type="EMBL" id="PZG13562.1"/>
    </source>
</evidence>